<dbReference type="AlphaFoldDB" id="A0A9P5P3F2"/>
<accession>A0A9P5P3F2</accession>
<dbReference type="EMBL" id="JADNRY010000824">
    <property type="protein sequence ID" value="KAF9026187.1"/>
    <property type="molecule type" value="Genomic_DNA"/>
</dbReference>
<sequence>MYEISTDWIISLYEDTLARAIVARLSATQVVSDAITPLPLRTLNDPDIMSMYLSINTCVHVLNILENAEVFSTALPDEFVSYSTLDSIIQEFTELILNLTHNVQTLQLPWSKASHHDHDPGPLKACNLVWVLFVASNYNFPGDGGNEFQVVDPEVPNLENPAPEGCNVVLSHDAFESYPSLNAMEPGVHSEFESPFTRDLDTSARLKQYNDRKIRHLFQSLDVFEAEAVASNRRKEEAFETGAHPMFWPFDLMVSQSMAHDSVDSKIEYFDNRVKLLKDKIDAAFLLSNFPGSSQGKTVLDFWKGTSFLSQLWELGRLLLYGGTDPIVATKLGAFLSPLCSSVFSELAPSDRFKFEHEFSPQLGRLEDGGHAIWGRILGHIGCVILESNLSMKPAEIWSQIEPSREISPIPDEQHSGMVLSALSSIQEASVTPTSASLMEQAEDYYSNELCGAFEASRHSSGMSLLILMPLGRVPLKHLLDNYS</sequence>
<keyword evidence="2" id="KW-1185">Reference proteome</keyword>
<proteinExistence type="predicted"/>
<dbReference type="Proteomes" id="UP000772434">
    <property type="component" value="Unassembled WGS sequence"/>
</dbReference>
<dbReference type="OrthoDB" id="3058613at2759"/>
<gene>
    <name evidence="1" type="ORF">BDP27DRAFT_1437586</name>
</gene>
<reference evidence="1" key="1">
    <citation type="submission" date="2020-11" db="EMBL/GenBank/DDBJ databases">
        <authorList>
            <consortium name="DOE Joint Genome Institute"/>
            <person name="Ahrendt S."/>
            <person name="Riley R."/>
            <person name="Andreopoulos W."/>
            <person name="Labutti K."/>
            <person name="Pangilinan J."/>
            <person name="Ruiz-Duenas F.J."/>
            <person name="Barrasa J.M."/>
            <person name="Sanchez-Garcia M."/>
            <person name="Camarero S."/>
            <person name="Miyauchi S."/>
            <person name="Serrano A."/>
            <person name="Linde D."/>
            <person name="Babiker R."/>
            <person name="Drula E."/>
            <person name="Ayuso-Fernandez I."/>
            <person name="Pacheco R."/>
            <person name="Padilla G."/>
            <person name="Ferreira P."/>
            <person name="Barriuso J."/>
            <person name="Kellner H."/>
            <person name="Castanera R."/>
            <person name="Alfaro M."/>
            <person name="Ramirez L."/>
            <person name="Pisabarro A.G."/>
            <person name="Kuo A."/>
            <person name="Tritt A."/>
            <person name="Lipzen A."/>
            <person name="He G."/>
            <person name="Yan M."/>
            <person name="Ng V."/>
            <person name="Cullen D."/>
            <person name="Martin F."/>
            <person name="Rosso M.-N."/>
            <person name="Henrissat B."/>
            <person name="Hibbett D."/>
            <person name="Martinez A.T."/>
            <person name="Grigoriev I.V."/>
        </authorList>
    </citation>
    <scope>NUCLEOTIDE SEQUENCE</scope>
    <source>
        <strain evidence="1">AH 40177</strain>
    </source>
</reference>
<evidence type="ECO:0000313" key="1">
    <source>
        <dbReference type="EMBL" id="KAF9026187.1"/>
    </source>
</evidence>
<protein>
    <submittedName>
        <fullName evidence="1">Uncharacterized protein</fullName>
    </submittedName>
</protein>
<name>A0A9P5P3F2_9AGAR</name>
<evidence type="ECO:0000313" key="2">
    <source>
        <dbReference type="Proteomes" id="UP000772434"/>
    </source>
</evidence>
<organism evidence="1 2">
    <name type="scientific">Rhodocollybia butyracea</name>
    <dbReference type="NCBI Taxonomy" id="206335"/>
    <lineage>
        <taxon>Eukaryota</taxon>
        <taxon>Fungi</taxon>
        <taxon>Dikarya</taxon>
        <taxon>Basidiomycota</taxon>
        <taxon>Agaricomycotina</taxon>
        <taxon>Agaricomycetes</taxon>
        <taxon>Agaricomycetidae</taxon>
        <taxon>Agaricales</taxon>
        <taxon>Marasmiineae</taxon>
        <taxon>Omphalotaceae</taxon>
        <taxon>Rhodocollybia</taxon>
    </lineage>
</organism>
<comment type="caution">
    <text evidence="1">The sequence shown here is derived from an EMBL/GenBank/DDBJ whole genome shotgun (WGS) entry which is preliminary data.</text>
</comment>